<feature type="domain" description="FLYWCH-type" evidence="4">
    <location>
        <begin position="10"/>
        <end position="51"/>
    </location>
</feature>
<dbReference type="Gene3D" id="2.20.25.240">
    <property type="match status" value="1"/>
</dbReference>
<protein>
    <recommendedName>
        <fullName evidence="4">FLYWCH-type domain-containing protein</fullName>
    </recommendedName>
</protein>
<evidence type="ECO:0000256" key="3">
    <source>
        <dbReference type="ARBA" id="ARBA00022833"/>
    </source>
</evidence>
<dbReference type="Proteomes" id="UP000034350">
    <property type="component" value="Unassembled WGS sequence"/>
</dbReference>
<dbReference type="EMBL" id="JPQZ01000286">
    <property type="protein sequence ID" value="KKO73708.1"/>
    <property type="molecule type" value="Genomic_DNA"/>
</dbReference>
<name>A0A0F9WKQ7_9MICR</name>
<gene>
    <name evidence="5" type="ORF">AAJ76_286000185</name>
</gene>
<comment type="caution">
    <text evidence="5">The sequence shown here is derived from an EMBL/GenBank/DDBJ whole genome shotgun (WGS) entry which is preliminary data.</text>
</comment>
<keyword evidence="1" id="KW-0479">Metal-binding</keyword>
<keyword evidence="3" id="KW-0862">Zinc</keyword>
<feature type="non-terminal residue" evidence="5">
    <location>
        <position position="61"/>
    </location>
</feature>
<accession>A0A0F9WKQ7</accession>
<evidence type="ECO:0000256" key="2">
    <source>
        <dbReference type="ARBA" id="ARBA00022771"/>
    </source>
</evidence>
<dbReference type="Pfam" id="PF04500">
    <property type="entry name" value="FLYWCH"/>
    <property type="match status" value="1"/>
</dbReference>
<organism evidence="5 6">
    <name type="scientific">Vairimorpha ceranae</name>
    <dbReference type="NCBI Taxonomy" id="40302"/>
    <lineage>
        <taxon>Eukaryota</taxon>
        <taxon>Fungi</taxon>
        <taxon>Fungi incertae sedis</taxon>
        <taxon>Microsporidia</taxon>
        <taxon>Nosematidae</taxon>
        <taxon>Vairimorpha</taxon>
    </lineage>
</organism>
<reference evidence="5 6" key="1">
    <citation type="journal article" date="2015" name="Environ. Microbiol.">
        <title>Genome analyses suggest the presence of polyploidy and recent human-driven expansions in eight global populations of the honeybee pathogen Nosema ceranae.</title>
        <authorList>
            <person name="Pelin A."/>
            <person name="Selman M."/>
            <person name="Aris-Brosou S."/>
            <person name="Farinelli L."/>
            <person name="Corradi N."/>
        </authorList>
    </citation>
    <scope>NUCLEOTIDE SEQUENCE [LARGE SCALE GENOMIC DNA]</scope>
    <source>
        <strain evidence="5 6">PA08 1199</strain>
    </source>
</reference>
<keyword evidence="2" id="KW-0863">Zinc-finger</keyword>
<sequence>MAESLEKNIIKSNKSNPKLAYENYFYNYVKISVGRIMWRCNKRGCCSILKTTLNYVFTELS</sequence>
<evidence type="ECO:0000313" key="5">
    <source>
        <dbReference type="EMBL" id="KKO73708.1"/>
    </source>
</evidence>
<dbReference type="GeneID" id="36319882"/>
<dbReference type="AlphaFoldDB" id="A0A0F9WKQ7"/>
<keyword evidence="6" id="KW-1185">Reference proteome</keyword>
<evidence type="ECO:0000313" key="6">
    <source>
        <dbReference type="Proteomes" id="UP000034350"/>
    </source>
</evidence>
<dbReference type="InterPro" id="IPR007588">
    <property type="entry name" value="Znf_FLYWCH"/>
</dbReference>
<dbReference type="GO" id="GO:0008270">
    <property type="term" value="F:zinc ion binding"/>
    <property type="evidence" value="ECO:0007669"/>
    <property type="project" value="UniProtKB-KW"/>
</dbReference>
<evidence type="ECO:0000259" key="4">
    <source>
        <dbReference type="Pfam" id="PF04500"/>
    </source>
</evidence>
<dbReference type="RefSeq" id="XP_024329450.1">
    <property type="nucleotide sequence ID" value="XM_024474953.1"/>
</dbReference>
<proteinExistence type="predicted"/>
<evidence type="ECO:0000256" key="1">
    <source>
        <dbReference type="ARBA" id="ARBA00022723"/>
    </source>
</evidence>
<dbReference type="VEuPathDB" id="MicrosporidiaDB:AAJ76_286000185"/>